<comment type="caution">
    <text evidence="2">The sequence shown here is derived from an EMBL/GenBank/DDBJ whole genome shotgun (WGS) entry which is preliminary data.</text>
</comment>
<name>A0AAD9ZQI5_9ROSI</name>
<dbReference type="GO" id="GO:0004523">
    <property type="term" value="F:RNA-DNA hybrid ribonuclease activity"/>
    <property type="evidence" value="ECO:0007669"/>
    <property type="project" value="InterPro"/>
</dbReference>
<dbReference type="Proteomes" id="UP001281410">
    <property type="component" value="Unassembled WGS sequence"/>
</dbReference>
<evidence type="ECO:0000313" key="3">
    <source>
        <dbReference type="Proteomes" id="UP001281410"/>
    </source>
</evidence>
<dbReference type="InterPro" id="IPR053151">
    <property type="entry name" value="RNase_H-like"/>
</dbReference>
<reference evidence="2" key="1">
    <citation type="journal article" date="2023" name="Plant J.">
        <title>Genome sequences and population genomics provide insights into the demographic history, inbreeding, and mutation load of two 'living fossil' tree species of Dipteronia.</title>
        <authorList>
            <person name="Feng Y."/>
            <person name="Comes H.P."/>
            <person name="Chen J."/>
            <person name="Zhu S."/>
            <person name="Lu R."/>
            <person name="Zhang X."/>
            <person name="Li P."/>
            <person name="Qiu J."/>
            <person name="Olsen K.M."/>
            <person name="Qiu Y."/>
        </authorList>
    </citation>
    <scope>NUCLEOTIDE SEQUENCE</scope>
    <source>
        <strain evidence="2">NBL</strain>
    </source>
</reference>
<dbReference type="PANTHER" id="PTHR47723:SF22">
    <property type="entry name" value="RNASE H TYPE-1 DOMAIN-CONTAINING PROTEIN"/>
    <property type="match status" value="1"/>
</dbReference>
<evidence type="ECO:0000259" key="1">
    <source>
        <dbReference type="Pfam" id="PF13456"/>
    </source>
</evidence>
<accession>A0AAD9ZQI5</accession>
<dbReference type="InterPro" id="IPR036397">
    <property type="entry name" value="RNaseH_sf"/>
</dbReference>
<proteinExistence type="predicted"/>
<dbReference type="EMBL" id="JANJYJ010000009">
    <property type="protein sequence ID" value="KAK3188495.1"/>
    <property type="molecule type" value="Genomic_DNA"/>
</dbReference>
<protein>
    <recommendedName>
        <fullName evidence="1">RNase H type-1 domain-containing protein</fullName>
    </recommendedName>
</protein>
<dbReference type="SUPFAM" id="SSF53098">
    <property type="entry name" value="Ribonuclease H-like"/>
    <property type="match status" value="1"/>
</dbReference>
<dbReference type="Gene3D" id="3.30.420.10">
    <property type="entry name" value="Ribonuclease H-like superfamily/Ribonuclease H"/>
    <property type="match status" value="1"/>
</dbReference>
<dbReference type="CDD" id="cd06222">
    <property type="entry name" value="RNase_H_like"/>
    <property type="match status" value="1"/>
</dbReference>
<dbReference type="InterPro" id="IPR044730">
    <property type="entry name" value="RNase_H-like_dom_plant"/>
</dbReference>
<sequence>MVRFRIGWWFKNLGKGSHDPITYIILNIAKRCKDNTKVKLSKMKAWIPPPAHILFFNVDGSTRGSPGQAGIEGVLRDNGNTLCMLSYNIGIEDAITVEIQAIAKACNLRISKTELVGKRIVFVSDSKSTVSWVNSDNLGSLKHLHYILDIRSSLESLRKVFVEFSSRSSNSAADALAKQGSGGGEDSFSFLAGALCCLPEVSPAVCFLLCFDSI</sequence>
<dbReference type="PANTHER" id="PTHR47723">
    <property type="entry name" value="OS05G0353850 PROTEIN"/>
    <property type="match status" value="1"/>
</dbReference>
<dbReference type="InterPro" id="IPR012337">
    <property type="entry name" value="RNaseH-like_sf"/>
</dbReference>
<dbReference type="GO" id="GO:0003676">
    <property type="term" value="F:nucleic acid binding"/>
    <property type="evidence" value="ECO:0007669"/>
    <property type="project" value="InterPro"/>
</dbReference>
<keyword evidence="3" id="KW-1185">Reference proteome</keyword>
<feature type="domain" description="RNase H type-1" evidence="1">
    <location>
        <begin position="57"/>
        <end position="179"/>
    </location>
</feature>
<dbReference type="Pfam" id="PF13456">
    <property type="entry name" value="RVT_3"/>
    <property type="match status" value="1"/>
</dbReference>
<dbReference type="InterPro" id="IPR002156">
    <property type="entry name" value="RNaseH_domain"/>
</dbReference>
<organism evidence="2 3">
    <name type="scientific">Dipteronia sinensis</name>
    <dbReference type="NCBI Taxonomy" id="43782"/>
    <lineage>
        <taxon>Eukaryota</taxon>
        <taxon>Viridiplantae</taxon>
        <taxon>Streptophyta</taxon>
        <taxon>Embryophyta</taxon>
        <taxon>Tracheophyta</taxon>
        <taxon>Spermatophyta</taxon>
        <taxon>Magnoliopsida</taxon>
        <taxon>eudicotyledons</taxon>
        <taxon>Gunneridae</taxon>
        <taxon>Pentapetalae</taxon>
        <taxon>rosids</taxon>
        <taxon>malvids</taxon>
        <taxon>Sapindales</taxon>
        <taxon>Sapindaceae</taxon>
        <taxon>Hippocastanoideae</taxon>
        <taxon>Acereae</taxon>
        <taxon>Dipteronia</taxon>
    </lineage>
</organism>
<gene>
    <name evidence="2" type="ORF">Dsin_028056</name>
</gene>
<dbReference type="AlphaFoldDB" id="A0AAD9ZQI5"/>
<evidence type="ECO:0000313" key="2">
    <source>
        <dbReference type="EMBL" id="KAK3188495.1"/>
    </source>
</evidence>